<dbReference type="Gene3D" id="1.10.10.10">
    <property type="entry name" value="Winged helix-like DNA-binding domain superfamily/Winged helix DNA-binding domain"/>
    <property type="match status" value="1"/>
</dbReference>
<protein>
    <submittedName>
        <fullName evidence="2">PadR family transcriptional regulator</fullName>
    </submittedName>
</protein>
<dbReference type="InterPro" id="IPR036390">
    <property type="entry name" value="WH_DNA-bd_sf"/>
</dbReference>
<dbReference type="Proteomes" id="UP000325827">
    <property type="component" value="Unassembled WGS sequence"/>
</dbReference>
<dbReference type="SUPFAM" id="SSF46785">
    <property type="entry name" value="Winged helix' DNA-binding domain"/>
    <property type="match status" value="1"/>
</dbReference>
<dbReference type="PANTHER" id="PTHR33169:SF13">
    <property type="entry name" value="PADR-FAMILY TRANSCRIPTIONAL REGULATOR"/>
    <property type="match status" value="1"/>
</dbReference>
<dbReference type="InterPro" id="IPR036388">
    <property type="entry name" value="WH-like_DNA-bd_sf"/>
</dbReference>
<sequence>MTAPLSQPSFWILTALASGRRHGYEILRETSDASGGRVSLKVASLYAALDRLVLEGSIAADGEEIVAGRARRYFVITGEGAARLSAEAELMERSARAARTQLAVHGFARMPAGVGGARILNSFGA</sequence>
<organism evidence="2 3">
    <name type="scientific">Microbacterium rhizomatis</name>
    <dbReference type="NCBI Taxonomy" id="1631477"/>
    <lineage>
        <taxon>Bacteria</taxon>
        <taxon>Bacillati</taxon>
        <taxon>Actinomycetota</taxon>
        <taxon>Actinomycetes</taxon>
        <taxon>Micrococcales</taxon>
        <taxon>Microbacteriaceae</taxon>
        <taxon>Microbacterium</taxon>
    </lineage>
</organism>
<dbReference type="PANTHER" id="PTHR33169">
    <property type="entry name" value="PADR-FAMILY TRANSCRIPTIONAL REGULATOR"/>
    <property type="match status" value="1"/>
</dbReference>
<comment type="caution">
    <text evidence="2">The sequence shown here is derived from an EMBL/GenBank/DDBJ whole genome shotgun (WGS) entry which is preliminary data.</text>
</comment>
<dbReference type="RefSeq" id="WP_150450095.1">
    <property type="nucleotide sequence ID" value="NZ_VYSA01000004.1"/>
</dbReference>
<proteinExistence type="predicted"/>
<dbReference type="InterPro" id="IPR005149">
    <property type="entry name" value="Tscrpt_reg_PadR_N"/>
</dbReference>
<evidence type="ECO:0000313" key="2">
    <source>
        <dbReference type="EMBL" id="KAA9105953.1"/>
    </source>
</evidence>
<evidence type="ECO:0000259" key="1">
    <source>
        <dbReference type="Pfam" id="PF03551"/>
    </source>
</evidence>
<reference evidence="3" key="1">
    <citation type="submission" date="2019-09" db="EMBL/GenBank/DDBJ databases">
        <title>Mumia zhuanghuii sp. nov. isolated from the intestinal contents of plateau pika (Ochotona curzoniae) in the Qinghai-Tibet plateau of China.</title>
        <authorList>
            <person name="Tian Z."/>
        </authorList>
    </citation>
    <scope>NUCLEOTIDE SEQUENCE [LARGE SCALE GENOMIC DNA]</scope>
    <source>
        <strain evidence="3">JCM 30598</strain>
    </source>
</reference>
<evidence type="ECO:0000313" key="3">
    <source>
        <dbReference type="Proteomes" id="UP000325827"/>
    </source>
</evidence>
<dbReference type="EMBL" id="VYSA01000004">
    <property type="protein sequence ID" value="KAA9105953.1"/>
    <property type="molecule type" value="Genomic_DNA"/>
</dbReference>
<accession>A0A5J5IZ64</accession>
<dbReference type="Pfam" id="PF03551">
    <property type="entry name" value="PadR"/>
    <property type="match status" value="1"/>
</dbReference>
<dbReference type="OrthoDB" id="122286at2"/>
<dbReference type="AlphaFoldDB" id="A0A5J5IZ64"/>
<keyword evidence="3" id="KW-1185">Reference proteome</keyword>
<gene>
    <name evidence="2" type="ORF">F6B43_16465</name>
</gene>
<dbReference type="InterPro" id="IPR052509">
    <property type="entry name" value="Metal_resp_DNA-bind_regulator"/>
</dbReference>
<name>A0A5J5IZ64_9MICO</name>
<feature type="domain" description="Transcription regulator PadR N-terminal" evidence="1">
    <location>
        <begin position="12"/>
        <end position="85"/>
    </location>
</feature>